<sequence length="154" mass="18044">MHLFQAVIFSLAILSTEASLNPLEKRDQNPQCWRSQTRCEWLPCGYKLPLRATIGSVICNPADEKNYRIAAWTKHHSKSKTCIMKTSTIGHPGWHCCRAYGDSCLSLWIWNDLFKTLICETTDEETLKLPRPESKWERMRYGTENRCTKHWLRK</sequence>
<gene>
    <name evidence="2" type="ORF">GQ602_005156</name>
</gene>
<evidence type="ECO:0000256" key="1">
    <source>
        <dbReference type="SAM" id="SignalP"/>
    </source>
</evidence>
<dbReference type="EMBL" id="JAACLJ010000005">
    <property type="protein sequence ID" value="KAF4585851.1"/>
    <property type="molecule type" value="Genomic_DNA"/>
</dbReference>
<feature type="signal peptide" evidence="1">
    <location>
        <begin position="1"/>
        <end position="18"/>
    </location>
</feature>
<protein>
    <recommendedName>
        <fullName evidence="4">Secreted protein</fullName>
    </recommendedName>
</protein>
<accession>A0A8H4Q587</accession>
<organism evidence="2 3">
    <name type="scientific">Ophiocordyceps camponoti-floridani</name>
    <dbReference type="NCBI Taxonomy" id="2030778"/>
    <lineage>
        <taxon>Eukaryota</taxon>
        <taxon>Fungi</taxon>
        <taxon>Dikarya</taxon>
        <taxon>Ascomycota</taxon>
        <taxon>Pezizomycotina</taxon>
        <taxon>Sordariomycetes</taxon>
        <taxon>Hypocreomycetidae</taxon>
        <taxon>Hypocreales</taxon>
        <taxon>Ophiocordycipitaceae</taxon>
        <taxon>Ophiocordyceps</taxon>
    </lineage>
</organism>
<keyword evidence="3" id="KW-1185">Reference proteome</keyword>
<evidence type="ECO:0000313" key="3">
    <source>
        <dbReference type="Proteomes" id="UP000562929"/>
    </source>
</evidence>
<dbReference type="Proteomes" id="UP000562929">
    <property type="component" value="Unassembled WGS sequence"/>
</dbReference>
<name>A0A8H4Q587_9HYPO</name>
<keyword evidence="1" id="KW-0732">Signal</keyword>
<feature type="chain" id="PRO_5034758348" description="Secreted protein" evidence="1">
    <location>
        <begin position="19"/>
        <end position="154"/>
    </location>
</feature>
<evidence type="ECO:0008006" key="4">
    <source>
        <dbReference type="Google" id="ProtNLM"/>
    </source>
</evidence>
<comment type="caution">
    <text evidence="2">The sequence shown here is derived from an EMBL/GenBank/DDBJ whole genome shotgun (WGS) entry which is preliminary data.</text>
</comment>
<reference evidence="2 3" key="1">
    <citation type="journal article" date="2020" name="G3 (Bethesda)">
        <title>Genetic Underpinnings of Host Manipulation by Ophiocordyceps as Revealed by Comparative Transcriptomics.</title>
        <authorList>
            <person name="Will I."/>
            <person name="Das B."/>
            <person name="Trinh T."/>
            <person name="Brachmann A."/>
            <person name="Ohm R.A."/>
            <person name="de Bekker C."/>
        </authorList>
    </citation>
    <scope>NUCLEOTIDE SEQUENCE [LARGE SCALE GENOMIC DNA]</scope>
    <source>
        <strain evidence="2 3">EC05</strain>
    </source>
</reference>
<evidence type="ECO:0000313" key="2">
    <source>
        <dbReference type="EMBL" id="KAF4585851.1"/>
    </source>
</evidence>
<dbReference type="AlphaFoldDB" id="A0A8H4Q587"/>
<proteinExistence type="predicted"/>